<protein>
    <submittedName>
        <fullName evidence="8">ABC transporter permease protein YxdM</fullName>
    </submittedName>
</protein>
<feature type="domain" description="ABC3 transporter permease C-terminal" evidence="7">
    <location>
        <begin position="547"/>
        <end position="658"/>
    </location>
</feature>
<keyword evidence="6" id="KW-0813">Transport</keyword>
<keyword evidence="4 6" id="KW-1133">Transmembrane helix</keyword>
<dbReference type="PIRSF" id="PIRSF018968">
    <property type="entry name" value="ABC_permease_BceB"/>
    <property type="match status" value="1"/>
</dbReference>
<keyword evidence="5 6" id="KW-0472">Membrane</keyword>
<dbReference type="InterPro" id="IPR003838">
    <property type="entry name" value="ABC3_permease_C"/>
</dbReference>
<evidence type="ECO:0000256" key="1">
    <source>
        <dbReference type="ARBA" id="ARBA00004651"/>
    </source>
</evidence>
<comment type="similarity">
    <text evidence="6">Belongs to the ABC-4 integral membrane protein family.</text>
</comment>
<evidence type="ECO:0000256" key="2">
    <source>
        <dbReference type="ARBA" id="ARBA00022475"/>
    </source>
</evidence>
<feature type="transmembrane region" description="Helical" evidence="6">
    <location>
        <begin position="162"/>
        <end position="183"/>
    </location>
</feature>
<gene>
    <name evidence="8" type="primary">yxdM</name>
    <name evidence="8" type="ORF">IBLFYP30_00188</name>
</gene>
<dbReference type="InterPro" id="IPR027022">
    <property type="entry name" value="ABC_permease_BceB-typ"/>
</dbReference>
<evidence type="ECO:0000313" key="8">
    <source>
        <dbReference type="EMBL" id="VYT82855.1"/>
    </source>
</evidence>
<feature type="transmembrane region" description="Helical" evidence="6">
    <location>
        <begin position="629"/>
        <end position="650"/>
    </location>
</feature>
<dbReference type="GO" id="GO:0005886">
    <property type="term" value="C:plasma membrane"/>
    <property type="evidence" value="ECO:0007669"/>
    <property type="project" value="UniProtKB-SubCell"/>
</dbReference>
<dbReference type="RefSeq" id="WP_024037552.1">
    <property type="nucleotide sequence ID" value="NZ_CACRUE010000012.1"/>
</dbReference>
<reference evidence="8" key="1">
    <citation type="submission" date="2019-11" db="EMBL/GenBank/DDBJ databases">
        <authorList>
            <person name="Feng L."/>
        </authorList>
    </citation>
    <scope>NUCLEOTIDE SEQUENCE</scope>
    <source>
        <strain evidence="8">IbartlettiiLFYP30</strain>
    </source>
</reference>
<dbReference type="EMBL" id="CACRUE010000012">
    <property type="protein sequence ID" value="VYT82855.1"/>
    <property type="molecule type" value="Genomic_DNA"/>
</dbReference>
<feature type="transmembrane region" description="Helical" evidence="6">
    <location>
        <begin position="595"/>
        <end position="617"/>
    </location>
</feature>
<dbReference type="PANTHER" id="PTHR46795:SF3">
    <property type="entry name" value="ABC TRANSPORTER PERMEASE"/>
    <property type="match status" value="1"/>
</dbReference>
<feature type="transmembrane region" description="Helical" evidence="6">
    <location>
        <begin position="204"/>
        <end position="221"/>
    </location>
</feature>
<accession>A0A6N2ZTM5</accession>
<evidence type="ECO:0000256" key="3">
    <source>
        <dbReference type="ARBA" id="ARBA00022692"/>
    </source>
</evidence>
<dbReference type="PANTHER" id="PTHR46795">
    <property type="entry name" value="ABC TRANSPORTER PERMEASE-RELATED-RELATED"/>
    <property type="match status" value="1"/>
</dbReference>
<dbReference type="Pfam" id="PF02687">
    <property type="entry name" value="FtsX"/>
    <property type="match status" value="2"/>
</dbReference>
<sequence length="666" mass="75208">MYSKIAFKNVKKSFKDYTIYFFTLMLAVCIFYTFNSIESQKAMSEITSSGESYVDILSKVISYVSVFIAFILGSLILYANNFLVKKRNKELGIYMTLGMSKNKISKILILETIIVGILSLISGLILGLIFSQGLSILVVKLFGLKMSTYSFVISGKAMIKTVLYFGIIFLLVMIFNSFVISKYKIIDLLTVGRKTEEVKFKSNIVYLITFILCVVSLGIAYKLVLEVGLIGIQDIKFTTSILLGVLGTFLFFFSLSGFILYIVKKNKKIYFKGLNIFIVKQINSKVNTNFISMSVICLMLFMTIGMLSTGFSVKDALESGLKDSTPYDASANLYISEGAKANDIQKSLEYIGVKFNKEDKVVYYDLYTDNKTISEALNLNANMRSLMNYMKLSDYNKIRALDNQNAIELNKDEVLITSNYANTLEAIQNYVKNNDSIKIENKSYKIKDKKVIEENLKTDFMKDNMITVIVNDDVCDNMTLISSNVNVNFVGEGKEKRESDFTNKIYSYKTADTNYDKIGFVLGASRTDIYESNKGITTIVLFIGIYIGIVFLISSMSVLALQQLSEASDSIDRYKSLKRLGASEKDINKTIFIQTLVYFSLPVILAFIHSVIGIKVANDFVSVYNKPDIMGSSLITVGIFMIVYIIYFYITYSGYKNIVKNKIHIK</sequence>
<keyword evidence="2 6" id="KW-1003">Cell membrane</keyword>
<evidence type="ECO:0000259" key="7">
    <source>
        <dbReference type="Pfam" id="PF02687"/>
    </source>
</evidence>
<feature type="transmembrane region" description="Helical" evidence="6">
    <location>
        <begin position="539"/>
        <end position="561"/>
    </location>
</feature>
<feature type="domain" description="ABC3 transporter permease C-terminal" evidence="7">
    <location>
        <begin position="64"/>
        <end position="179"/>
    </location>
</feature>
<dbReference type="InterPro" id="IPR052536">
    <property type="entry name" value="ABC-4_Integral_Memb_Prot"/>
</dbReference>
<proteinExistence type="inferred from homology"/>
<feature type="transmembrane region" description="Helical" evidence="6">
    <location>
        <begin position="241"/>
        <end position="263"/>
    </location>
</feature>
<feature type="transmembrane region" description="Helical" evidence="6">
    <location>
        <begin position="290"/>
        <end position="311"/>
    </location>
</feature>
<keyword evidence="3 6" id="KW-0812">Transmembrane</keyword>
<organism evidence="8">
    <name type="scientific">Intestinibacter bartlettii</name>
    <dbReference type="NCBI Taxonomy" id="261299"/>
    <lineage>
        <taxon>Bacteria</taxon>
        <taxon>Bacillati</taxon>
        <taxon>Bacillota</taxon>
        <taxon>Clostridia</taxon>
        <taxon>Peptostreptococcales</taxon>
        <taxon>Peptostreptococcaceae</taxon>
        <taxon>Intestinibacter</taxon>
    </lineage>
</organism>
<comment type="subcellular location">
    <subcellularLocation>
        <location evidence="1 6">Cell membrane</location>
        <topology evidence="1 6">Multi-pass membrane protein</topology>
    </subcellularLocation>
</comment>
<name>A0A6N2ZTM5_9FIRM</name>
<feature type="transmembrane region" description="Helical" evidence="6">
    <location>
        <begin position="60"/>
        <end position="79"/>
    </location>
</feature>
<feature type="transmembrane region" description="Helical" evidence="6">
    <location>
        <begin position="109"/>
        <end position="142"/>
    </location>
</feature>
<evidence type="ECO:0000256" key="4">
    <source>
        <dbReference type="ARBA" id="ARBA00022989"/>
    </source>
</evidence>
<feature type="transmembrane region" description="Helical" evidence="6">
    <location>
        <begin position="17"/>
        <end position="34"/>
    </location>
</feature>
<dbReference type="AlphaFoldDB" id="A0A6N2ZTM5"/>
<evidence type="ECO:0000256" key="5">
    <source>
        <dbReference type="ARBA" id="ARBA00023136"/>
    </source>
</evidence>
<evidence type="ECO:0000256" key="6">
    <source>
        <dbReference type="PIRNR" id="PIRNR018968"/>
    </source>
</evidence>
<dbReference type="GO" id="GO:0055085">
    <property type="term" value="P:transmembrane transport"/>
    <property type="evidence" value="ECO:0007669"/>
    <property type="project" value="UniProtKB-UniRule"/>
</dbReference>